<organism evidence="1 2">
    <name type="scientific">Candidatus Iainarchaeum sp</name>
    <dbReference type="NCBI Taxonomy" id="3101447"/>
    <lineage>
        <taxon>Archaea</taxon>
        <taxon>Candidatus Iainarchaeota</taxon>
        <taxon>Candidatus Iainarchaeia</taxon>
        <taxon>Candidatus Iainarchaeales</taxon>
        <taxon>Candidatus Iainarchaeaceae</taxon>
        <taxon>Candidatus Iainarchaeum</taxon>
    </lineage>
</organism>
<accession>A0A8T4CAI4</accession>
<dbReference type="InterPro" id="IPR013783">
    <property type="entry name" value="Ig-like_fold"/>
</dbReference>
<evidence type="ECO:0000313" key="1">
    <source>
        <dbReference type="EMBL" id="MBM3282145.1"/>
    </source>
</evidence>
<proteinExistence type="predicted"/>
<dbReference type="AlphaFoldDB" id="A0A8T4CAI4"/>
<gene>
    <name evidence="1" type="ORF">FJY86_02280</name>
</gene>
<dbReference type="EMBL" id="VGJJ01000012">
    <property type="protein sequence ID" value="MBM3282145.1"/>
    <property type="molecule type" value="Genomic_DNA"/>
</dbReference>
<sequence>MNRGQSSVELLMVLAMSLVILTALVSFTTEHVSNLQKEQSINLGRESITRLAREIDYAYLSGPGHVRDIILSFPDGINASLSSIQTNSLILRVYDTDVSASTSTLIQGTIPSSSGQKRIRIRSYSDHVTISLVSLLSDQDSVYVPMARDTNASKTITFTNYNASSVDANFNLSWTHTLAGASVSPSSYTFTSGESHSVVLSFSAQGSASGNYVGYLVVDSTDGSNAEQLTIPLNVEVFSSAQSLMTVFPSTIDFSSLANDSNMQTISICNTGSSPIKSITFTISAGTPGDWIASIPSISQLDGSSCQYVDVTLTVPAGTNAGSYVGTISINDYAGANNTILTTQANVLSMKDYFIWDWSPTTSSNTRVSDFTIENTSASQAIFLDELLLRTWSSCDDDGAMITDVYFDDESVYSGGSAGDDEWFDISDTQLDAATIFTTNYIDFSQKIADDNEQFQPSVTFTDGSVYTGSVYGVGCPNDVVNPGTPLSFSAAPGSSAESILLTFTFPGDDNYTGTVTDVIIRRSDANIVSQTEFDNSTDIPFTGSLQSAGSVGTQLVDDLNIGYTYNFSIQFVDEANNMSALPAQVTDRPWNIYKYSLGDFNIAPFAESRFTPSAGQFDINNFRLQDFVVSSGDRNVNIRITDDVNSENNWYTAMYFGTTTELTHVRVWYPSPATVGVPAATPQYEADVNVSIGGTGVGMLVASTYATTYRLNARDVYFPNPTHLYVDVLQGFSDMNIKWDGKVT</sequence>
<evidence type="ECO:0000313" key="2">
    <source>
        <dbReference type="Proteomes" id="UP000774699"/>
    </source>
</evidence>
<evidence type="ECO:0008006" key="3">
    <source>
        <dbReference type="Google" id="ProtNLM"/>
    </source>
</evidence>
<dbReference type="Gene3D" id="2.60.40.10">
    <property type="entry name" value="Immunoglobulins"/>
    <property type="match status" value="1"/>
</dbReference>
<name>A0A8T4CAI4_9ARCH</name>
<dbReference type="Proteomes" id="UP000774699">
    <property type="component" value="Unassembled WGS sequence"/>
</dbReference>
<reference evidence="1" key="1">
    <citation type="submission" date="2019-03" db="EMBL/GenBank/DDBJ databases">
        <title>Lake Tanganyika Metagenome-Assembled Genomes (MAGs).</title>
        <authorList>
            <person name="Tran P."/>
        </authorList>
    </citation>
    <scope>NUCLEOTIDE SEQUENCE</scope>
    <source>
        <strain evidence="1">M_DeepCast_50m_m2_156</strain>
    </source>
</reference>
<comment type="caution">
    <text evidence="1">The sequence shown here is derived from an EMBL/GenBank/DDBJ whole genome shotgun (WGS) entry which is preliminary data.</text>
</comment>
<protein>
    <recommendedName>
        <fullName evidence="3">Choice-of-anchor D domain-containing protein</fullName>
    </recommendedName>
</protein>